<dbReference type="NCBIfam" id="TIGR01575">
    <property type="entry name" value="rimI"/>
    <property type="match status" value="1"/>
</dbReference>
<dbReference type="CDD" id="cd04301">
    <property type="entry name" value="NAT_SF"/>
    <property type="match status" value="1"/>
</dbReference>
<keyword evidence="2" id="KW-0012">Acyltransferase</keyword>
<feature type="domain" description="N-acetyltransferase" evidence="3">
    <location>
        <begin position="51"/>
        <end position="197"/>
    </location>
</feature>
<reference evidence="4 5" key="1">
    <citation type="submission" date="2016-10" db="EMBL/GenBank/DDBJ databases">
        <authorList>
            <person name="de Groot N.N."/>
        </authorList>
    </citation>
    <scope>NUCLEOTIDE SEQUENCE [LARGE SCALE GENOMIC DNA]</scope>
    <source>
        <strain evidence="4 5">DSM 15827</strain>
    </source>
</reference>
<dbReference type="InterPro" id="IPR000182">
    <property type="entry name" value="GNAT_dom"/>
</dbReference>
<dbReference type="GO" id="GO:0031415">
    <property type="term" value="C:NatA complex"/>
    <property type="evidence" value="ECO:0007669"/>
    <property type="project" value="InterPro"/>
</dbReference>
<name>A0A1H9JMI2_9LACT</name>
<dbReference type="PROSITE" id="PS51186">
    <property type="entry name" value="GNAT"/>
    <property type="match status" value="1"/>
</dbReference>
<dbReference type="OrthoDB" id="9794566at2"/>
<dbReference type="AlphaFoldDB" id="A0A1H9JMI2"/>
<dbReference type="Gene3D" id="3.40.630.30">
    <property type="match status" value="1"/>
</dbReference>
<dbReference type="InterPro" id="IPR006464">
    <property type="entry name" value="AcTrfase_RimI/Ard1"/>
</dbReference>
<dbReference type="PANTHER" id="PTHR23091">
    <property type="entry name" value="N-TERMINAL ACETYLTRANSFERASE"/>
    <property type="match status" value="1"/>
</dbReference>
<evidence type="ECO:0000256" key="1">
    <source>
        <dbReference type="ARBA" id="ARBA00022679"/>
    </source>
</evidence>
<organism evidence="4 5">
    <name type="scientific">Granulicatella balaenopterae</name>
    <dbReference type="NCBI Taxonomy" id="137733"/>
    <lineage>
        <taxon>Bacteria</taxon>
        <taxon>Bacillati</taxon>
        <taxon>Bacillota</taxon>
        <taxon>Bacilli</taxon>
        <taxon>Lactobacillales</taxon>
        <taxon>Carnobacteriaceae</taxon>
        <taxon>Granulicatella</taxon>
    </lineage>
</organism>
<dbReference type="SUPFAM" id="SSF55729">
    <property type="entry name" value="Acyl-CoA N-acyltransferases (Nat)"/>
    <property type="match status" value="1"/>
</dbReference>
<dbReference type="PANTHER" id="PTHR23091:SF4">
    <property type="entry name" value="N-TERMINAL AMINO-ACID N(ALPHA)-ACETYLTRANSFERASE NATA"/>
    <property type="match status" value="1"/>
</dbReference>
<dbReference type="STRING" id="137733.SAMN05421767_10954"/>
<keyword evidence="5" id="KW-1185">Reference proteome</keyword>
<dbReference type="InterPro" id="IPR016181">
    <property type="entry name" value="Acyl_CoA_acyltransferase"/>
</dbReference>
<keyword evidence="1 4" id="KW-0808">Transferase</keyword>
<evidence type="ECO:0000313" key="4">
    <source>
        <dbReference type="EMBL" id="SEQ87999.1"/>
    </source>
</evidence>
<dbReference type="Pfam" id="PF00583">
    <property type="entry name" value="Acetyltransf_1"/>
    <property type="match status" value="1"/>
</dbReference>
<evidence type="ECO:0000259" key="3">
    <source>
        <dbReference type="PROSITE" id="PS51186"/>
    </source>
</evidence>
<dbReference type="EMBL" id="FOGF01000009">
    <property type="protein sequence ID" value="SEQ87999.1"/>
    <property type="molecule type" value="Genomic_DNA"/>
</dbReference>
<evidence type="ECO:0000313" key="5">
    <source>
        <dbReference type="Proteomes" id="UP000198556"/>
    </source>
</evidence>
<evidence type="ECO:0000256" key="2">
    <source>
        <dbReference type="ARBA" id="ARBA00023315"/>
    </source>
</evidence>
<proteinExistence type="predicted"/>
<dbReference type="Proteomes" id="UP000198556">
    <property type="component" value="Unassembled WGS sequence"/>
</dbReference>
<gene>
    <name evidence="4" type="ORF">SAMN05421767_10954</name>
</gene>
<accession>A0A1H9JMI2</accession>
<dbReference type="GO" id="GO:0004596">
    <property type="term" value="F:protein-N-terminal amino-acid acetyltransferase activity"/>
    <property type="evidence" value="ECO:0007669"/>
    <property type="project" value="InterPro"/>
</dbReference>
<protein>
    <submittedName>
        <fullName evidence="4">Ribosomal-protein-alanine N-acetyltransferase</fullName>
    </submittedName>
</protein>
<sequence length="200" mass="23654">MWSAFKIVMQKLMHQMIDGMYMDEEDYQLLRRRLAFTGRLVPLYSGEEAFMRLAKREEYGDIFRLEQLAYDGKSPWHKEMFYKDLNRNPRTIYIIMEYNGEKIAFLGARTTDGYDLHISNICVLPQYRCLGCASALIVQLVQFAEILAKKEITLEVRQSNSKAIRLYQRMGFIKTGIKPEYYQPEKEDAIEMTFELQRAL</sequence>
<dbReference type="InterPro" id="IPR045047">
    <property type="entry name" value="Ard1-like"/>
</dbReference>